<keyword evidence="3" id="KW-0804">Transcription</keyword>
<evidence type="ECO:0000313" key="6">
    <source>
        <dbReference type="EMBL" id="RFA12822.1"/>
    </source>
</evidence>
<name>A0A3E0VS46_9MICO</name>
<dbReference type="RefSeq" id="WP_216363486.1">
    <property type="nucleotide sequence ID" value="NZ_NBXB01000040.1"/>
</dbReference>
<keyword evidence="4" id="KW-1133">Transmembrane helix</keyword>
<keyword evidence="4" id="KW-0812">Transmembrane</keyword>
<dbReference type="InterPro" id="IPR016032">
    <property type="entry name" value="Sig_transdc_resp-reg_C-effctor"/>
</dbReference>
<dbReference type="PROSITE" id="PS50043">
    <property type="entry name" value="HTH_LUXR_2"/>
    <property type="match status" value="1"/>
</dbReference>
<feature type="domain" description="HTH luxR-type" evidence="5">
    <location>
        <begin position="204"/>
        <end position="269"/>
    </location>
</feature>
<dbReference type="PANTHER" id="PTHR44688">
    <property type="entry name" value="DNA-BINDING TRANSCRIPTIONAL ACTIVATOR DEVR_DOSR"/>
    <property type="match status" value="1"/>
</dbReference>
<dbReference type="InterPro" id="IPR036388">
    <property type="entry name" value="WH-like_DNA-bd_sf"/>
</dbReference>
<feature type="transmembrane region" description="Helical" evidence="4">
    <location>
        <begin position="68"/>
        <end position="86"/>
    </location>
</feature>
<dbReference type="InterPro" id="IPR000792">
    <property type="entry name" value="Tscrpt_reg_LuxR_C"/>
</dbReference>
<reference evidence="6 7" key="1">
    <citation type="submission" date="2017-04" db="EMBL/GenBank/DDBJ databases">
        <title>Comparative genome analysis of Subtercola boreus.</title>
        <authorList>
            <person name="Cho Y.-J."/>
            <person name="Cho A."/>
            <person name="Kim O.-S."/>
            <person name="Lee J.-I."/>
        </authorList>
    </citation>
    <scope>NUCLEOTIDE SEQUENCE [LARGE SCALE GENOMIC DNA]</scope>
    <source>
        <strain evidence="6 7">P27479</strain>
    </source>
</reference>
<evidence type="ECO:0000313" key="7">
    <source>
        <dbReference type="Proteomes" id="UP000256541"/>
    </source>
</evidence>
<dbReference type="SUPFAM" id="SSF46894">
    <property type="entry name" value="C-terminal effector domain of the bipartite response regulators"/>
    <property type="match status" value="1"/>
</dbReference>
<feature type="transmembrane region" description="Helical" evidence="4">
    <location>
        <begin position="118"/>
        <end position="138"/>
    </location>
</feature>
<evidence type="ECO:0000256" key="4">
    <source>
        <dbReference type="SAM" id="Phobius"/>
    </source>
</evidence>
<comment type="caution">
    <text evidence="6">The sequence shown here is derived from an EMBL/GenBank/DDBJ whole genome shotgun (WGS) entry which is preliminary data.</text>
</comment>
<keyword evidence="2" id="KW-0238">DNA-binding</keyword>
<feature type="transmembrane region" description="Helical" evidence="4">
    <location>
        <begin position="47"/>
        <end position="63"/>
    </location>
</feature>
<protein>
    <recommendedName>
        <fullName evidence="5">HTH luxR-type domain-containing protein</fullName>
    </recommendedName>
</protein>
<dbReference type="Pfam" id="PF00196">
    <property type="entry name" value="GerE"/>
    <property type="match status" value="1"/>
</dbReference>
<dbReference type="EMBL" id="NBXB01000040">
    <property type="protein sequence ID" value="RFA12822.1"/>
    <property type="molecule type" value="Genomic_DNA"/>
</dbReference>
<dbReference type="GO" id="GO:0003677">
    <property type="term" value="F:DNA binding"/>
    <property type="evidence" value="ECO:0007669"/>
    <property type="project" value="UniProtKB-KW"/>
</dbReference>
<gene>
    <name evidence="6" type="ORF">B7R22_14820</name>
</gene>
<dbReference type="Proteomes" id="UP000256541">
    <property type="component" value="Unassembled WGS sequence"/>
</dbReference>
<keyword evidence="4" id="KW-0472">Membrane</keyword>
<dbReference type="Gene3D" id="1.10.10.10">
    <property type="entry name" value="Winged helix-like DNA-binding domain superfamily/Winged helix DNA-binding domain"/>
    <property type="match status" value="1"/>
</dbReference>
<organism evidence="6 7">
    <name type="scientific">Subtercola boreus</name>
    <dbReference type="NCBI Taxonomy" id="120213"/>
    <lineage>
        <taxon>Bacteria</taxon>
        <taxon>Bacillati</taxon>
        <taxon>Actinomycetota</taxon>
        <taxon>Actinomycetes</taxon>
        <taxon>Micrococcales</taxon>
        <taxon>Microbacteriaceae</taxon>
        <taxon>Subtercola</taxon>
    </lineage>
</organism>
<proteinExistence type="predicted"/>
<evidence type="ECO:0000256" key="2">
    <source>
        <dbReference type="ARBA" id="ARBA00023125"/>
    </source>
</evidence>
<feature type="transmembrane region" description="Helical" evidence="4">
    <location>
        <begin position="158"/>
        <end position="177"/>
    </location>
</feature>
<dbReference type="SMART" id="SM00421">
    <property type="entry name" value="HTH_LUXR"/>
    <property type="match status" value="1"/>
</dbReference>
<evidence type="ECO:0000256" key="3">
    <source>
        <dbReference type="ARBA" id="ARBA00023163"/>
    </source>
</evidence>
<sequence length="283" mass="30263">MPSLQPILRMLVEPVLAGGLFCFWYAANQPTIVTSVPGRSDLAATNPYAVLSVAGFAVAIAVVRIRPIWSIVLVGALLAVQVLYWPTRFGQTSWIAYFMLPAVAFGIGLYATTLSKRILTLVLTVYAVVVAALLTFPSLSSSGLYGTTNGKSWESVEIAQSFASSTVVGILLGLAAWRLGNTLRRHRTTGTPDVRATGVDDSAQAATPDCLSPREAEIYRLVVSGLSNREIAAKASIEESTVKSHVSSVLTKLNVRSRAQLIALHREPLKQNLPASIRSAVGD</sequence>
<evidence type="ECO:0000259" key="5">
    <source>
        <dbReference type="PROSITE" id="PS50043"/>
    </source>
</evidence>
<dbReference type="GO" id="GO:0006355">
    <property type="term" value="P:regulation of DNA-templated transcription"/>
    <property type="evidence" value="ECO:0007669"/>
    <property type="project" value="InterPro"/>
</dbReference>
<dbReference type="PANTHER" id="PTHR44688:SF16">
    <property type="entry name" value="DNA-BINDING TRANSCRIPTIONAL ACTIVATOR DEVR_DOSR"/>
    <property type="match status" value="1"/>
</dbReference>
<accession>A0A3E0VS46</accession>
<dbReference type="CDD" id="cd06170">
    <property type="entry name" value="LuxR_C_like"/>
    <property type="match status" value="1"/>
</dbReference>
<keyword evidence="1" id="KW-0805">Transcription regulation</keyword>
<feature type="transmembrane region" description="Helical" evidence="4">
    <location>
        <begin position="7"/>
        <end position="27"/>
    </location>
</feature>
<feature type="transmembrane region" description="Helical" evidence="4">
    <location>
        <begin position="92"/>
        <end position="111"/>
    </location>
</feature>
<dbReference type="AlphaFoldDB" id="A0A3E0VS46"/>
<dbReference type="PRINTS" id="PR00038">
    <property type="entry name" value="HTHLUXR"/>
</dbReference>
<evidence type="ECO:0000256" key="1">
    <source>
        <dbReference type="ARBA" id="ARBA00023015"/>
    </source>
</evidence>